<dbReference type="SUPFAM" id="SSF55729">
    <property type="entry name" value="Acyl-CoA N-acyltransferases (Nat)"/>
    <property type="match status" value="1"/>
</dbReference>
<dbReference type="CDD" id="cd04301">
    <property type="entry name" value="NAT_SF"/>
    <property type="match status" value="1"/>
</dbReference>
<dbReference type="PANTHER" id="PTHR43617">
    <property type="entry name" value="L-AMINO ACID N-ACETYLTRANSFERASE"/>
    <property type="match status" value="1"/>
</dbReference>
<accession>A0A2K4MIY1</accession>
<dbReference type="Proteomes" id="UP000236416">
    <property type="component" value="Unassembled WGS sequence"/>
</dbReference>
<dbReference type="InterPro" id="IPR000182">
    <property type="entry name" value="GNAT_dom"/>
</dbReference>
<organism evidence="2 3">
    <name type="scientific">Chromobacterium sinusclupearum</name>
    <dbReference type="NCBI Taxonomy" id="2077146"/>
    <lineage>
        <taxon>Bacteria</taxon>
        <taxon>Pseudomonadati</taxon>
        <taxon>Pseudomonadota</taxon>
        <taxon>Betaproteobacteria</taxon>
        <taxon>Neisseriales</taxon>
        <taxon>Chromobacteriaceae</taxon>
        <taxon>Chromobacterium</taxon>
    </lineage>
</organism>
<evidence type="ECO:0000313" key="2">
    <source>
        <dbReference type="EMBL" id="POA97033.1"/>
    </source>
</evidence>
<comment type="caution">
    <text evidence="2">The sequence shown here is derived from an EMBL/GenBank/DDBJ whole genome shotgun (WGS) entry which is preliminary data.</text>
</comment>
<name>A0A2K4MIY1_9NEIS</name>
<sequence>MARKPTCWTLPLAVPSMACWLAAWTWTAMSSVSRAKTKRRGKCVMRDLPVRCPACRLGGWGDYIFLLACRAGLCGGKVNSFAAQGSIEAREPCKVAPIRSLNNTEKTKMQHDIRFQSVNEDNFEDIMDLELHPEQEGNLASNAYSVAQMAYYDNFIGYGIYLEEEPVGFIMHAVLPELQDPQELAIYRFMVDKRYQGQGIGTRALCQLIERLPADFPRAERITICYHSDKPELRAFYQKLGFVEVGFDPDSFGEDGSGPGDNVAEIRLR</sequence>
<dbReference type="Pfam" id="PF00583">
    <property type="entry name" value="Acetyltransf_1"/>
    <property type="match status" value="1"/>
</dbReference>
<dbReference type="GO" id="GO:0016747">
    <property type="term" value="F:acyltransferase activity, transferring groups other than amino-acyl groups"/>
    <property type="evidence" value="ECO:0007669"/>
    <property type="project" value="InterPro"/>
</dbReference>
<dbReference type="InterPro" id="IPR016181">
    <property type="entry name" value="Acyl_CoA_acyltransferase"/>
</dbReference>
<keyword evidence="3" id="KW-1185">Reference proteome</keyword>
<evidence type="ECO:0000313" key="3">
    <source>
        <dbReference type="Proteomes" id="UP000236416"/>
    </source>
</evidence>
<dbReference type="Gene3D" id="3.40.630.30">
    <property type="match status" value="1"/>
</dbReference>
<reference evidence="2 3" key="1">
    <citation type="submission" date="2018-01" db="EMBL/GenBank/DDBJ databases">
        <title>Genomic Sequence of Chromobacterium MWU13-2610 from wild cranberry bogs within the Cape Cod National Seashore.</title>
        <authorList>
            <person name="O'Hara-Hanley K."/>
            <person name="Soby S."/>
            <person name="Harrison A."/>
        </authorList>
    </citation>
    <scope>NUCLEOTIDE SEQUENCE [LARGE SCALE GENOMIC DNA]</scope>
    <source>
        <strain evidence="2 3">MWU13-2610</strain>
    </source>
</reference>
<dbReference type="AlphaFoldDB" id="A0A2K4MIY1"/>
<proteinExistence type="predicted"/>
<dbReference type="InterPro" id="IPR050276">
    <property type="entry name" value="MshD_Acetyltransferase"/>
</dbReference>
<feature type="domain" description="N-acetyltransferase" evidence="1">
    <location>
        <begin position="113"/>
        <end position="269"/>
    </location>
</feature>
<dbReference type="EMBL" id="PPTF01000085">
    <property type="protein sequence ID" value="POA97033.1"/>
    <property type="molecule type" value="Genomic_DNA"/>
</dbReference>
<evidence type="ECO:0000259" key="1">
    <source>
        <dbReference type="PROSITE" id="PS51186"/>
    </source>
</evidence>
<protein>
    <recommendedName>
        <fullName evidence="1">N-acetyltransferase domain-containing protein</fullName>
    </recommendedName>
</protein>
<dbReference type="PROSITE" id="PS51186">
    <property type="entry name" value="GNAT"/>
    <property type="match status" value="1"/>
</dbReference>
<gene>
    <name evidence="2" type="ORF">C2134_18950</name>
</gene>